<dbReference type="AlphaFoldDB" id="A0A7X2T4L1"/>
<dbReference type="InterPro" id="IPR023298">
    <property type="entry name" value="ATPase_P-typ_TM_dom_sf"/>
</dbReference>
<gene>
    <name evidence="1" type="ORF">FYJ50_08935</name>
</gene>
<evidence type="ECO:0000313" key="2">
    <source>
        <dbReference type="Proteomes" id="UP000470082"/>
    </source>
</evidence>
<dbReference type="SUPFAM" id="SSF81665">
    <property type="entry name" value="Calcium ATPase, transmembrane domain M"/>
    <property type="match status" value="1"/>
</dbReference>
<evidence type="ECO:0000313" key="1">
    <source>
        <dbReference type="EMBL" id="MSS02208.1"/>
    </source>
</evidence>
<name>A0A7X2T4L1_9FIRM</name>
<keyword evidence="2" id="KW-1185">Reference proteome</keyword>
<accession>A0A7X2T4L1</accession>
<comment type="caution">
    <text evidence="1">The sequence shown here is derived from an EMBL/GenBank/DDBJ whole genome shotgun (WGS) entry which is preliminary data.</text>
</comment>
<dbReference type="EMBL" id="VUMM01000023">
    <property type="protein sequence ID" value="MSS02208.1"/>
    <property type="molecule type" value="Genomic_DNA"/>
</dbReference>
<dbReference type="Proteomes" id="UP000470082">
    <property type="component" value="Unassembled WGS sequence"/>
</dbReference>
<sequence length="61" mass="6765">MVYSSTFVTNGTATGMDTEIGKIAQMMNEIKEKKTPLQIRLDRFSKNLAIGIIGICILVFI</sequence>
<dbReference type="Gene3D" id="2.70.150.10">
    <property type="entry name" value="Calcium-transporting ATPase, cytoplasmic transduction domain A"/>
    <property type="match status" value="1"/>
</dbReference>
<dbReference type="RefSeq" id="WP_154461200.1">
    <property type="nucleotide sequence ID" value="NZ_JAXEST010000039.1"/>
</dbReference>
<protein>
    <submittedName>
        <fullName evidence="1">Uncharacterized protein</fullName>
    </submittedName>
</protein>
<proteinExistence type="predicted"/>
<dbReference type="Gene3D" id="1.20.1110.10">
    <property type="entry name" value="Calcium-transporting ATPase, transmembrane domain"/>
    <property type="match status" value="1"/>
</dbReference>
<organism evidence="1 2">
    <name type="scientific">Floccifex porci</name>
    <dbReference type="NCBI Taxonomy" id="2606629"/>
    <lineage>
        <taxon>Bacteria</taxon>
        <taxon>Bacillati</taxon>
        <taxon>Bacillota</taxon>
        <taxon>Erysipelotrichia</taxon>
        <taxon>Erysipelotrichales</taxon>
        <taxon>Erysipelotrichaceae</taxon>
        <taxon>Floccifex</taxon>
    </lineage>
</organism>
<reference evidence="1 2" key="1">
    <citation type="submission" date="2019-08" db="EMBL/GenBank/DDBJ databases">
        <title>In-depth cultivation of the pig gut microbiome towards novel bacterial diversity and tailored functional studies.</title>
        <authorList>
            <person name="Wylensek D."/>
            <person name="Hitch T.C.A."/>
            <person name="Clavel T."/>
        </authorList>
    </citation>
    <scope>NUCLEOTIDE SEQUENCE [LARGE SCALE GENOMIC DNA]</scope>
    <source>
        <strain evidence="1 2">LKV-178-WT-2G</strain>
    </source>
</reference>